<keyword evidence="5 12" id="KW-0812">Transmembrane</keyword>
<evidence type="ECO:0000256" key="2">
    <source>
        <dbReference type="ARBA" id="ARBA00022475"/>
    </source>
</evidence>
<evidence type="ECO:0000256" key="11">
    <source>
        <dbReference type="ARBA" id="ARBA00023264"/>
    </source>
</evidence>
<dbReference type="CDD" id="cd13961">
    <property type="entry name" value="PT_UbiA_DGGGPS"/>
    <property type="match status" value="1"/>
</dbReference>
<dbReference type="PANTHER" id="PTHR42723:SF1">
    <property type="entry name" value="CHLOROPHYLL SYNTHASE, CHLOROPLASTIC"/>
    <property type="match status" value="1"/>
</dbReference>
<proteinExistence type="inferred from homology"/>
<evidence type="ECO:0000256" key="6">
    <source>
        <dbReference type="ARBA" id="ARBA00022842"/>
    </source>
</evidence>
<evidence type="ECO:0000313" key="13">
    <source>
        <dbReference type="EMBL" id="KUG21013.1"/>
    </source>
</evidence>
<dbReference type="InterPro" id="IPR044878">
    <property type="entry name" value="UbiA_sf"/>
</dbReference>
<feature type="transmembrane region" description="Helical" evidence="12">
    <location>
        <begin position="224"/>
        <end position="246"/>
    </location>
</feature>
<dbReference type="GO" id="GO:0008654">
    <property type="term" value="P:phospholipid biosynthetic process"/>
    <property type="evidence" value="ECO:0007669"/>
    <property type="project" value="UniProtKB-KW"/>
</dbReference>
<name>A0A0W8FJB9_9ZZZZ</name>
<keyword evidence="4" id="KW-0808">Transferase</keyword>
<dbReference type="InterPro" id="IPR050475">
    <property type="entry name" value="Prenyltransferase_related"/>
</dbReference>
<evidence type="ECO:0000256" key="4">
    <source>
        <dbReference type="ARBA" id="ARBA00022679"/>
    </source>
</evidence>
<dbReference type="EMBL" id="LNQE01001114">
    <property type="protein sequence ID" value="KUG21013.1"/>
    <property type="molecule type" value="Genomic_DNA"/>
</dbReference>
<keyword evidence="3" id="KW-0444">Lipid biosynthesis</keyword>
<dbReference type="GO" id="GO:0005886">
    <property type="term" value="C:plasma membrane"/>
    <property type="evidence" value="ECO:0007669"/>
    <property type="project" value="InterPro"/>
</dbReference>
<dbReference type="Pfam" id="PF01040">
    <property type="entry name" value="UbiA"/>
    <property type="match status" value="1"/>
</dbReference>
<dbReference type="PANTHER" id="PTHR42723">
    <property type="entry name" value="CHLOROPHYLL SYNTHASE"/>
    <property type="match status" value="1"/>
</dbReference>
<comment type="subcellular location">
    <subcellularLocation>
        <location evidence="1">Membrane</location>
        <topology evidence="1">Multi-pass membrane protein</topology>
    </subcellularLocation>
</comment>
<evidence type="ECO:0000256" key="3">
    <source>
        <dbReference type="ARBA" id="ARBA00022516"/>
    </source>
</evidence>
<dbReference type="AlphaFoldDB" id="A0A0W8FJB9"/>
<keyword evidence="11" id="KW-1208">Phospholipid metabolism</keyword>
<keyword evidence="6" id="KW-0460">Magnesium</keyword>
<keyword evidence="10" id="KW-0594">Phospholipid biosynthesis</keyword>
<keyword evidence="8" id="KW-0443">Lipid metabolism</keyword>
<feature type="transmembrane region" description="Helical" evidence="12">
    <location>
        <begin position="127"/>
        <end position="147"/>
    </location>
</feature>
<dbReference type="NCBIfam" id="NF009521">
    <property type="entry name" value="PRK12882.1"/>
    <property type="match status" value="1"/>
</dbReference>
<evidence type="ECO:0000256" key="8">
    <source>
        <dbReference type="ARBA" id="ARBA00023098"/>
    </source>
</evidence>
<keyword evidence="2" id="KW-1003">Cell membrane</keyword>
<feature type="transmembrane region" description="Helical" evidence="12">
    <location>
        <begin position="258"/>
        <end position="278"/>
    </location>
</feature>
<organism evidence="13">
    <name type="scientific">hydrocarbon metagenome</name>
    <dbReference type="NCBI Taxonomy" id="938273"/>
    <lineage>
        <taxon>unclassified sequences</taxon>
        <taxon>metagenomes</taxon>
        <taxon>ecological metagenomes</taxon>
    </lineage>
</organism>
<reference evidence="13" key="1">
    <citation type="journal article" date="2015" name="Proc. Natl. Acad. Sci. U.S.A.">
        <title>Networks of energetic and metabolic interactions define dynamics in microbial communities.</title>
        <authorList>
            <person name="Embree M."/>
            <person name="Liu J.K."/>
            <person name="Al-Bassam M.M."/>
            <person name="Zengler K."/>
        </authorList>
    </citation>
    <scope>NUCLEOTIDE SEQUENCE</scope>
</reference>
<dbReference type="HAMAP" id="MF_01286">
    <property type="entry name" value="DGGGP_synth"/>
    <property type="match status" value="1"/>
</dbReference>
<keyword evidence="7 12" id="KW-1133">Transmembrane helix</keyword>
<evidence type="ECO:0000256" key="12">
    <source>
        <dbReference type="SAM" id="Phobius"/>
    </source>
</evidence>
<evidence type="ECO:0000256" key="1">
    <source>
        <dbReference type="ARBA" id="ARBA00004141"/>
    </source>
</evidence>
<keyword evidence="9 12" id="KW-0472">Membrane</keyword>
<comment type="caution">
    <text evidence="13">The sequence shown here is derived from an EMBL/GenBank/DDBJ whole genome shotgun (WGS) entry which is preliminary data.</text>
</comment>
<evidence type="ECO:0000256" key="10">
    <source>
        <dbReference type="ARBA" id="ARBA00023209"/>
    </source>
</evidence>
<dbReference type="InterPro" id="IPR023547">
    <property type="entry name" value="DGGGP_synth"/>
</dbReference>
<accession>A0A0W8FJB9</accession>
<evidence type="ECO:0000256" key="7">
    <source>
        <dbReference type="ARBA" id="ARBA00022989"/>
    </source>
</evidence>
<dbReference type="Gene3D" id="1.10.357.140">
    <property type="entry name" value="UbiA prenyltransferase"/>
    <property type="match status" value="1"/>
</dbReference>
<evidence type="ECO:0000256" key="9">
    <source>
        <dbReference type="ARBA" id="ARBA00023136"/>
    </source>
</evidence>
<dbReference type="GO" id="GO:0047295">
    <property type="term" value="F:geranylgeranylglycerol-phosphate geranylgeranyltransferase activity"/>
    <property type="evidence" value="ECO:0007669"/>
    <property type="project" value="InterPro"/>
</dbReference>
<dbReference type="InterPro" id="IPR000537">
    <property type="entry name" value="UbiA_prenyltransferase"/>
</dbReference>
<gene>
    <name evidence="13" type="ORF">ASZ90_009244</name>
</gene>
<protein>
    <submittedName>
        <fullName evidence="13">(S)-2,3-di-o-geranylgeranylglyceryl phosphate synthase</fullName>
    </submittedName>
</protein>
<sequence length="279" mass="28671">MSAAGLFRITRPTNAIVAGLAAVLGYLIATGTVTPIALLLIGVVACVTAAGNVLNDVYDIEIDRINRPDRPLLSGQVSLRSARLSAALLFLAGILLCTAINLPALAIAVINSTMLAAYAINLKKKPLLGNIAIAYLTASIFLFGGAAAGPEGLLQNLPLAGITFLATLSRELLKDAEDVDGDLAGGAHTVPMIIGVRGTAHAAFACACGAVVVSYLPIGDWWGGFYLIGIGLVDLLILAGAWKAVYCTTPACVKRSRGTTLLKTGMFAALLVFAVAAVI</sequence>
<dbReference type="GO" id="GO:0000287">
    <property type="term" value="F:magnesium ion binding"/>
    <property type="evidence" value="ECO:0007669"/>
    <property type="project" value="InterPro"/>
</dbReference>
<evidence type="ECO:0000256" key="5">
    <source>
        <dbReference type="ARBA" id="ARBA00022692"/>
    </source>
</evidence>